<proteinExistence type="predicted"/>
<dbReference type="AlphaFoldDB" id="A0A9W6GPZ6"/>
<organism evidence="1 2">
    <name type="scientific">Propionigenium maris DSM 9537</name>
    <dbReference type="NCBI Taxonomy" id="1123000"/>
    <lineage>
        <taxon>Bacteria</taxon>
        <taxon>Fusobacteriati</taxon>
        <taxon>Fusobacteriota</taxon>
        <taxon>Fusobacteriia</taxon>
        <taxon>Fusobacteriales</taxon>
        <taxon>Fusobacteriaceae</taxon>
        <taxon>Propionigenium</taxon>
    </lineage>
</organism>
<protein>
    <recommendedName>
        <fullName evidence="3">Lipase (Class 3)</fullName>
    </recommendedName>
</protein>
<sequence>MKRVLGGIRGRGKHPSYSEKEYANRDLEGYRGNRNTQPPLDRVAKENYIYALMSSNAYENPYYFDLRRYGWIRLNRYKADNGFSADVYMNEGKKIVVIAFRGTEFFTIKDWPHANLSVFGRNQYTSAMKLLKKMKRRYRGYRFISTGHSLGGGLALHTSVCWQGVDAVTFNTSPRIFKPKKHVGTNRKTVISEDGEILEVIRSFFKSLDSIGKIDYYEYDFLKGCSVREHSMYLLARGLLKVAAISGDKTALGIVDDILG</sequence>
<evidence type="ECO:0008006" key="3">
    <source>
        <dbReference type="Google" id="ProtNLM"/>
    </source>
</evidence>
<dbReference type="Pfam" id="PF26363">
    <property type="entry name" value="Phospholipase-like"/>
    <property type="match status" value="1"/>
</dbReference>
<dbReference type="Gene3D" id="3.40.50.1820">
    <property type="entry name" value="alpha/beta hydrolase"/>
    <property type="match status" value="1"/>
</dbReference>
<keyword evidence="2" id="KW-1185">Reference proteome</keyword>
<evidence type="ECO:0000313" key="1">
    <source>
        <dbReference type="EMBL" id="GLI57822.1"/>
    </source>
</evidence>
<comment type="caution">
    <text evidence="1">The sequence shown here is derived from an EMBL/GenBank/DDBJ whole genome shotgun (WGS) entry which is preliminary data.</text>
</comment>
<reference evidence="1" key="1">
    <citation type="submission" date="2022-12" db="EMBL/GenBank/DDBJ databases">
        <title>Reference genome sequencing for broad-spectrum identification of bacterial and archaeal isolates by mass spectrometry.</title>
        <authorList>
            <person name="Sekiguchi Y."/>
            <person name="Tourlousse D.M."/>
        </authorList>
    </citation>
    <scope>NUCLEOTIDE SEQUENCE</scope>
    <source>
        <strain evidence="1">10succ1</strain>
    </source>
</reference>
<evidence type="ECO:0000313" key="2">
    <source>
        <dbReference type="Proteomes" id="UP001144471"/>
    </source>
</evidence>
<dbReference type="EMBL" id="BSDY01000025">
    <property type="protein sequence ID" value="GLI57822.1"/>
    <property type="molecule type" value="Genomic_DNA"/>
</dbReference>
<gene>
    <name evidence="1" type="ORF">PM10SUCC1_33360</name>
</gene>
<dbReference type="InterPro" id="IPR029058">
    <property type="entry name" value="AB_hydrolase_fold"/>
</dbReference>
<dbReference type="Proteomes" id="UP001144471">
    <property type="component" value="Unassembled WGS sequence"/>
</dbReference>
<name>A0A9W6GPZ6_9FUSO</name>
<dbReference type="GO" id="GO:0006629">
    <property type="term" value="P:lipid metabolic process"/>
    <property type="evidence" value="ECO:0007669"/>
    <property type="project" value="InterPro"/>
</dbReference>
<dbReference type="SUPFAM" id="SSF53474">
    <property type="entry name" value="alpha/beta-Hydrolases"/>
    <property type="match status" value="1"/>
</dbReference>
<accession>A0A9W6GPZ6</accession>
<dbReference type="RefSeq" id="WP_281837497.1">
    <property type="nucleotide sequence ID" value="NZ_BSDY01000025.1"/>
</dbReference>